<feature type="domain" description="Diphthamide synthase" evidence="6">
    <location>
        <begin position="6"/>
        <end position="226"/>
    </location>
</feature>
<comment type="caution">
    <text evidence="7">The sequence shown here is derived from an EMBL/GenBank/DDBJ whole genome shotgun (WGS) entry which is preliminary data.</text>
</comment>
<protein>
    <recommendedName>
        <fullName evidence="2">Diphthine--ammonia ligase</fullName>
        <ecNumber evidence="1">6.3.1.14</ecNumber>
    </recommendedName>
    <alternativeName>
        <fullName evidence="3">Diphthamide synthase</fullName>
    </alternativeName>
    <alternativeName>
        <fullName evidence="4">Diphthamide synthetase</fullName>
    </alternativeName>
</protein>
<dbReference type="OrthoDB" id="686384at2759"/>
<comment type="catalytic activity">
    <reaction evidence="5">
        <text>diphthine-[translation elongation factor 2] + NH4(+) + ATP = diphthamide-[translation elongation factor 2] + AMP + diphosphate + H(+)</text>
        <dbReference type="Rhea" id="RHEA:19753"/>
        <dbReference type="Rhea" id="RHEA-COMP:10172"/>
        <dbReference type="Rhea" id="RHEA-COMP:10174"/>
        <dbReference type="ChEBI" id="CHEBI:15378"/>
        <dbReference type="ChEBI" id="CHEBI:16692"/>
        <dbReference type="ChEBI" id="CHEBI:28938"/>
        <dbReference type="ChEBI" id="CHEBI:30616"/>
        <dbReference type="ChEBI" id="CHEBI:33019"/>
        <dbReference type="ChEBI" id="CHEBI:82696"/>
        <dbReference type="ChEBI" id="CHEBI:456215"/>
        <dbReference type="EC" id="6.3.1.14"/>
    </reaction>
</comment>
<dbReference type="GO" id="GO:0017178">
    <property type="term" value="F:diphthine-ammonia ligase activity"/>
    <property type="evidence" value="ECO:0007669"/>
    <property type="project" value="UniProtKB-EC"/>
</dbReference>
<evidence type="ECO:0000256" key="1">
    <source>
        <dbReference type="ARBA" id="ARBA00012089"/>
    </source>
</evidence>
<gene>
    <name evidence="7" type="ORF">LPJ53_004482</name>
</gene>
<evidence type="ECO:0000256" key="2">
    <source>
        <dbReference type="ARBA" id="ARBA00018426"/>
    </source>
</evidence>
<dbReference type="SUPFAM" id="SSF52402">
    <property type="entry name" value="Adenine nucleotide alpha hydrolases-like"/>
    <property type="match status" value="1"/>
</dbReference>
<organism evidence="7 8">
    <name type="scientific">Coemansia erecta</name>
    <dbReference type="NCBI Taxonomy" id="147472"/>
    <lineage>
        <taxon>Eukaryota</taxon>
        <taxon>Fungi</taxon>
        <taxon>Fungi incertae sedis</taxon>
        <taxon>Zoopagomycota</taxon>
        <taxon>Kickxellomycotina</taxon>
        <taxon>Kickxellomycetes</taxon>
        <taxon>Kickxellales</taxon>
        <taxon>Kickxellaceae</taxon>
        <taxon>Coemansia</taxon>
    </lineage>
</organism>
<dbReference type="EC" id="6.3.1.14" evidence="1"/>
<dbReference type="EMBL" id="JANBOJ010000212">
    <property type="protein sequence ID" value="KAJ1720932.1"/>
    <property type="molecule type" value="Genomic_DNA"/>
</dbReference>
<name>A0A9W7XYY5_9FUNG</name>
<evidence type="ECO:0000313" key="8">
    <source>
        <dbReference type="Proteomes" id="UP001149813"/>
    </source>
</evidence>
<accession>A0A9W7XYY5</accession>
<proteinExistence type="predicted"/>
<keyword evidence="8" id="KW-1185">Reference proteome</keyword>
<evidence type="ECO:0000313" key="7">
    <source>
        <dbReference type="EMBL" id="KAJ1720932.1"/>
    </source>
</evidence>
<evidence type="ECO:0000256" key="4">
    <source>
        <dbReference type="ARBA" id="ARBA00031552"/>
    </source>
</evidence>
<dbReference type="AlphaFoldDB" id="A0A9W7XYY5"/>
<dbReference type="Gene3D" id="3.90.1490.10">
    <property type="entry name" value="putative n-type atp pyrophosphatase, domain 2"/>
    <property type="match status" value="1"/>
</dbReference>
<evidence type="ECO:0000256" key="5">
    <source>
        <dbReference type="ARBA" id="ARBA00048108"/>
    </source>
</evidence>
<dbReference type="Proteomes" id="UP001149813">
    <property type="component" value="Unassembled WGS sequence"/>
</dbReference>
<dbReference type="InterPro" id="IPR002761">
    <property type="entry name" value="Diphthami_syn_dom"/>
</dbReference>
<dbReference type="Pfam" id="PF01902">
    <property type="entry name" value="Diphthami_syn_2"/>
    <property type="match status" value="1"/>
</dbReference>
<reference evidence="7" key="1">
    <citation type="submission" date="2022-07" db="EMBL/GenBank/DDBJ databases">
        <title>Phylogenomic reconstructions and comparative analyses of Kickxellomycotina fungi.</title>
        <authorList>
            <person name="Reynolds N.K."/>
            <person name="Stajich J.E."/>
            <person name="Barry K."/>
            <person name="Grigoriev I.V."/>
            <person name="Crous P."/>
            <person name="Smith M.E."/>
        </authorList>
    </citation>
    <scope>NUCLEOTIDE SEQUENCE</scope>
    <source>
        <strain evidence="7">NBRC 32514</strain>
    </source>
</reference>
<dbReference type="Gene3D" id="3.40.50.620">
    <property type="entry name" value="HUPs"/>
    <property type="match status" value="1"/>
</dbReference>
<dbReference type="InterPro" id="IPR014729">
    <property type="entry name" value="Rossmann-like_a/b/a_fold"/>
</dbReference>
<evidence type="ECO:0000256" key="3">
    <source>
        <dbReference type="ARBA" id="ARBA00029814"/>
    </source>
</evidence>
<evidence type="ECO:0000259" key="6">
    <source>
        <dbReference type="Pfam" id="PF01902"/>
    </source>
</evidence>
<sequence>MAQLPRAAVAFTGGKDSVLALHLISAFRHHHPSTEHLAPVVLVSFRPLDSADDFKAHPHRWTQLLAQSLGLPLVTKHISAPFEQSYRAAIRQLHEDHQVTRLVTGDILDIGEGFMDRAVQHTSVELVRPLWNLPRAQVLDLLAAIGIEYMVTLTHLEKVPGEVSERLLGRRVSKEYLLEVFDWYDRTHEGSDLRNKVDWAGEYGEMHSMVVDCPMFRCRVVHSGTDSAVHETPYGSYGYLVPGEIHMVPKDAAASEQPHP</sequence>